<evidence type="ECO:0000313" key="3">
    <source>
        <dbReference type="Proteomes" id="UP000282106"/>
    </source>
</evidence>
<reference evidence="2 3" key="1">
    <citation type="submission" date="2018-10" db="EMBL/GenBank/DDBJ databases">
        <authorList>
            <person name="Chen W.-M."/>
        </authorList>
    </citation>
    <scope>NUCLEOTIDE SEQUENCE [LARGE SCALE GENOMIC DNA]</scope>
    <source>
        <strain evidence="2 3">THS-13</strain>
    </source>
</reference>
<accession>A0A3N0VE78</accession>
<dbReference type="PANTHER" id="PTHR20935:SF0">
    <property type="entry name" value="SERINE_THREONINE-PROTEIN PHOSPHATASE PGAM5, MITOCHONDRIAL"/>
    <property type="match status" value="1"/>
</dbReference>
<dbReference type="Gene3D" id="3.40.50.1240">
    <property type="entry name" value="Phosphoglycerate mutase-like"/>
    <property type="match status" value="1"/>
</dbReference>
<organism evidence="2 3">
    <name type="scientific">Stagnimonas aquatica</name>
    <dbReference type="NCBI Taxonomy" id="2689987"/>
    <lineage>
        <taxon>Bacteria</taxon>
        <taxon>Pseudomonadati</taxon>
        <taxon>Pseudomonadota</taxon>
        <taxon>Gammaproteobacteria</taxon>
        <taxon>Nevskiales</taxon>
        <taxon>Nevskiaceae</taxon>
        <taxon>Stagnimonas</taxon>
    </lineage>
</organism>
<sequence>MGTIYLIRHGQASFGHSNYDQLSKLGFEQARVLGEHLRERLPKVDAVYQGSMRRHRETAETCLAAMGLSLPVQELPDYNEYDHEEVIARYEPRYADKRVMQVELAQTGEPKRAFQAMFSQAVDRWISGSADGDYRESWRAFKDRCDRALDATIAQLGDSKTALVFTSGGVISALTQRLLRIPEHELMTLNWNIANASLSKLLYSRRGISLSSFNEQGHFEGRQSELLSFR</sequence>
<dbReference type="InterPro" id="IPR051021">
    <property type="entry name" value="Mito_Ser/Thr_phosphatase"/>
</dbReference>
<proteinExistence type="predicted"/>
<dbReference type="RefSeq" id="WP_123211430.1">
    <property type="nucleotide sequence ID" value="NZ_RJVO01000003.1"/>
</dbReference>
<comment type="caution">
    <text evidence="2">The sequence shown here is derived from an EMBL/GenBank/DDBJ whole genome shotgun (WGS) entry which is preliminary data.</text>
</comment>
<dbReference type="Pfam" id="PF00300">
    <property type="entry name" value="His_Phos_1"/>
    <property type="match status" value="1"/>
</dbReference>
<evidence type="ECO:0000256" key="1">
    <source>
        <dbReference type="ARBA" id="ARBA00022801"/>
    </source>
</evidence>
<protein>
    <submittedName>
        <fullName evidence="2">Histidine phosphatase family protein</fullName>
    </submittedName>
</protein>
<dbReference type="GO" id="GO:0016787">
    <property type="term" value="F:hydrolase activity"/>
    <property type="evidence" value="ECO:0007669"/>
    <property type="project" value="UniProtKB-KW"/>
</dbReference>
<dbReference type="AlphaFoldDB" id="A0A3N0VE78"/>
<dbReference type="InterPro" id="IPR013078">
    <property type="entry name" value="His_Pase_superF_clade-1"/>
</dbReference>
<dbReference type="SMART" id="SM00855">
    <property type="entry name" value="PGAM"/>
    <property type="match status" value="1"/>
</dbReference>
<evidence type="ECO:0000313" key="2">
    <source>
        <dbReference type="EMBL" id="ROH90975.1"/>
    </source>
</evidence>
<dbReference type="InterPro" id="IPR029033">
    <property type="entry name" value="His_PPase_superfam"/>
</dbReference>
<name>A0A3N0VE78_9GAMM</name>
<dbReference type="Proteomes" id="UP000282106">
    <property type="component" value="Unassembled WGS sequence"/>
</dbReference>
<gene>
    <name evidence="2" type="ORF">ED208_08350</name>
</gene>
<keyword evidence="3" id="KW-1185">Reference proteome</keyword>
<dbReference type="SUPFAM" id="SSF53254">
    <property type="entry name" value="Phosphoglycerate mutase-like"/>
    <property type="match status" value="1"/>
</dbReference>
<dbReference type="PANTHER" id="PTHR20935">
    <property type="entry name" value="PHOSPHOGLYCERATE MUTASE-RELATED"/>
    <property type="match status" value="1"/>
</dbReference>
<dbReference type="EMBL" id="RJVO01000003">
    <property type="protein sequence ID" value="ROH90975.1"/>
    <property type="molecule type" value="Genomic_DNA"/>
</dbReference>
<dbReference type="InParanoid" id="A0A3N0VE78"/>
<dbReference type="CDD" id="cd07067">
    <property type="entry name" value="HP_PGM_like"/>
    <property type="match status" value="1"/>
</dbReference>
<keyword evidence="1" id="KW-0378">Hydrolase</keyword>